<dbReference type="Proteomes" id="UP000681722">
    <property type="component" value="Unassembled WGS sequence"/>
</dbReference>
<comment type="caution">
    <text evidence="2">The sequence shown here is derived from an EMBL/GenBank/DDBJ whole genome shotgun (WGS) entry which is preliminary data.</text>
</comment>
<dbReference type="EMBL" id="CAJNOQ010027569">
    <property type="protein sequence ID" value="CAF1554652.1"/>
    <property type="molecule type" value="Genomic_DNA"/>
</dbReference>
<gene>
    <name evidence="2" type="ORF">GPM918_LOCUS39411</name>
    <name evidence="3" type="ORF">SRO942_LOCUS40282</name>
</gene>
<evidence type="ECO:0000313" key="3">
    <source>
        <dbReference type="EMBL" id="CAF4415820.1"/>
    </source>
</evidence>
<dbReference type="Proteomes" id="UP000663829">
    <property type="component" value="Unassembled WGS sequence"/>
</dbReference>
<organism evidence="2 4">
    <name type="scientific">Didymodactylos carnosus</name>
    <dbReference type="NCBI Taxonomy" id="1234261"/>
    <lineage>
        <taxon>Eukaryota</taxon>
        <taxon>Metazoa</taxon>
        <taxon>Spiralia</taxon>
        <taxon>Gnathifera</taxon>
        <taxon>Rotifera</taxon>
        <taxon>Eurotatoria</taxon>
        <taxon>Bdelloidea</taxon>
        <taxon>Philodinida</taxon>
        <taxon>Philodinidae</taxon>
        <taxon>Didymodactylos</taxon>
    </lineage>
</organism>
<feature type="region of interest" description="Disordered" evidence="1">
    <location>
        <begin position="40"/>
        <end position="100"/>
    </location>
</feature>
<protein>
    <recommendedName>
        <fullName evidence="5">GIY-YIG domain-containing protein</fullName>
    </recommendedName>
</protein>
<dbReference type="EMBL" id="CAJOBC010093269">
    <property type="protein sequence ID" value="CAF4415820.1"/>
    <property type="molecule type" value="Genomic_DNA"/>
</dbReference>
<name>A0A815X9B3_9BILA</name>
<reference evidence="2" key="1">
    <citation type="submission" date="2021-02" db="EMBL/GenBank/DDBJ databases">
        <authorList>
            <person name="Nowell W R."/>
        </authorList>
    </citation>
    <scope>NUCLEOTIDE SEQUENCE</scope>
</reference>
<feature type="compositionally biased region" description="Basic residues" evidence="1">
    <location>
        <begin position="66"/>
        <end position="77"/>
    </location>
</feature>
<sequence length="160" mass="18728">MVTHIISMKHKLRKHSIDILNKKNGGTYIGKTTRHTERRYLEHGKGSSTKTKHTDPSQKTTDSQRSLRRSKRKRKPTSRYSSSIDNLQEEHKAKEGKPKIIKSARLKHVKEYQHHINWNNTKILDKDSKSYRLLIHESLAIKRFQPQLNFTVNDAPTLNP</sequence>
<feature type="compositionally biased region" description="Basic and acidic residues" evidence="1">
    <location>
        <begin position="88"/>
        <end position="98"/>
    </location>
</feature>
<accession>A0A815X9B3</accession>
<evidence type="ECO:0000313" key="4">
    <source>
        <dbReference type="Proteomes" id="UP000663829"/>
    </source>
</evidence>
<evidence type="ECO:0008006" key="5">
    <source>
        <dbReference type="Google" id="ProtNLM"/>
    </source>
</evidence>
<evidence type="ECO:0000256" key="1">
    <source>
        <dbReference type="SAM" id="MobiDB-lite"/>
    </source>
</evidence>
<keyword evidence="4" id="KW-1185">Reference proteome</keyword>
<evidence type="ECO:0000313" key="2">
    <source>
        <dbReference type="EMBL" id="CAF1554652.1"/>
    </source>
</evidence>
<proteinExistence type="predicted"/>
<dbReference type="AlphaFoldDB" id="A0A815X9B3"/>